<organism evidence="1 2">
    <name type="scientific">Linnemannia exigua</name>
    <dbReference type="NCBI Taxonomy" id="604196"/>
    <lineage>
        <taxon>Eukaryota</taxon>
        <taxon>Fungi</taxon>
        <taxon>Fungi incertae sedis</taxon>
        <taxon>Mucoromycota</taxon>
        <taxon>Mortierellomycotina</taxon>
        <taxon>Mortierellomycetes</taxon>
        <taxon>Mortierellales</taxon>
        <taxon>Mortierellaceae</taxon>
        <taxon>Linnemannia</taxon>
    </lineage>
</organism>
<evidence type="ECO:0000313" key="1">
    <source>
        <dbReference type="EMBL" id="KAG0272047.1"/>
    </source>
</evidence>
<comment type="caution">
    <text evidence="1">The sequence shown here is derived from an EMBL/GenBank/DDBJ whole genome shotgun (WGS) entry which is preliminary data.</text>
</comment>
<accession>A0AAD4H5V7</accession>
<name>A0AAD4H5V7_9FUNG</name>
<proteinExistence type="predicted"/>
<dbReference type="PANTHER" id="PTHR14187:SF5">
    <property type="entry name" value="HEAT SHOCK 70 KDA PROTEIN 12A"/>
    <property type="match status" value="1"/>
</dbReference>
<gene>
    <name evidence="1" type="ORF">BGZ95_000081</name>
</gene>
<dbReference type="AlphaFoldDB" id="A0AAD4H5V7"/>
<reference evidence="1" key="1">
    <citation type="journal article" date="2020" name="Fungal Divers.">
        <title>Resolving the Mortierellaceae phylogeny through synthesis of multi-gene phylogenetics and phylogenomics.</title>
        <authorList>
            <person name="Vandepol N."/>
            <person name="Liber J."/>
            <person name="Desiro A."/>
            <person name="Na H."/>
            <person name="Kennedy M."/>
            <person name="Barry K."/>
            <person name="Grigoriev I.V."/>
            <person name="Miller A.N."/>
            <person name="O'Donnell K."/>
            <person name="Stajich J.E."/>
            <person name="Bonito G."/>
        </authorList>
    </citation>
    <scope>NUCLEOTIDE SEQUENCE</scope>
    <source>
        <strain evidence="1">NRRL 28262</strain>
    </source>
</reference>
<dbReference type="InterPro" id="IPR043129">
    <property type="entry name" value="ATPase_NBD"/>
</dbReference>
<dbReference type="SUPFAM" id="SSF53067">
    <property type="entry name" value="Actin-like ATPase domain"/>
    <property type="match status" value="1"/>
</dbReference>
<evidence type="ECO:0000313" key="2">
    <source>
        <dbReference type="Proteomes" id="UP001194580"/>
    </source>
</evidence>
<feature type="non-terminal residue" evidence="1">
    <location>
        <position position="1"/>
    </location>
</feature>
<sequence>THYNCHAIFLVGGFGCSGYLHTRVQAEFGSRVPMIGVPPRAELAVVRGAAYAGLMPRTITQRVARRWYGVDSLMSYEEGSDLPHKKVRDHEGMMRARDRFSVYVAPGQHIGIDECITKRYVTYQYPKPVNSPLFACSSMNLPRYVDSPMVEKIGDFLIPLPYVHGAQPGHKMVFELRMYFGATEIRAEAEVNGIIVTTRCQFTG</sequence>
<dbReference type="PANTHER" id="PTHR14187">
    <property type="entry name" value="ALPHA KINASE/ELONGATION FACTOR 2 KINASE"/>
    <property type="match status" value="1"/>
</dbReference>
<evidence type="ECO:0008006" key="3">
    <source>
        <dbReference type="Google" id="ProtNLM"/>
    </source>
</evidence>
<keyword evidence="2" id="KW-1185">Reference proteome</keyword>
<dbReference type="Proteomes" id="UP001194580">
    <property type="component" value="Unassembled WGS sequence"/>
</dbReference>
<dbReference type="EMBL" id="JAAAIL010001003">
    <property type="protein sequence ID" value="KAG0272047.1"/>
    <property type="molecule type" value="Genomic_DNA"/>
</dbReference>
<protein>
    <recommendedName>
        <fullName evidence="3">Actin-like protein</fullName>
    </recommendedName>
</protein>